<evidence type="ECO:0000256" key="4">
    <source>
        <dbReference type="ARBA" id="ARBA00012513"/>
    </source>
</evidence>
<dbReference type="Pfam" id="PF00564">
    <property type="entry name" value="PB1"/>
    <property type="match status" value="1"/>
</dbReference>
<organism evidence="24 25">
    <name type="scientific">Rhododendron griersonianum</name>
    <dbReference type="NCBI Taxonomy" id="479676"/>
    <lineage>
        <taxon>Eukaryota</taxon>
        <taxon>Viridiplantae</taxon>
        <taxon>Streptophyta</taxon>
        <taxon>Embryophyta</taxon>
        <taxon>Tracheophyta</taxon>
        <taxon>Spermatophyta</taxon>
        <taxon>Magnoliopsida</taxon>
        <taxon>eudicotyledons</taxon>
        <taxon>Gunneridae</taxon>
        <taxon>Pentapetalae</taxon>
        <taxon>asterids</taxon>
        <taxon>Ericales</taxon>
        <taxon>Ericaceae</taxon>
        <taxon>Ericoideae</taxon>
        <taxon>Rhodoreae</taxon>
        <taxon>Rhododendron</taxon>
    </lineage>
</organism>
<dbReference type="Pfam" id="PF02365">
    <property type="entry name" value="NAM"/>
    <property type="match status" value="1"/>
</dbReference>
<evidence type="ECO:0000259" key="22">
    <source>
        <dbReference type="PROSITE" id="PS50011"/>
    </source>
</evidence>
<evidence type="ECO:0000256" key="10">
    <source>
        <dbReference type="ARBA" id="ARBA00022741"/>
    </source>
</evidence>
<dbReference type="InterPro" id="IPR008271">
    <property type="entry name" value="Ser/Thr_kinase_AS"/>
</dbReference>
<dbReference type="Gene3D" id="3.30.200.20">
    <property type="entry name" value="Phosphorylase Kinase, domain 1"/>
    <property type="match status" value="1"/>
</dbReference>
<keyword evidence="17" id="KW-0804">Transcription</keyword>
<dbReference type="AlphaFoldDB" id="A0AAV6K4J3"/>
<comment type="caution">
    <text evidence="24">The sequence shown here is derived from an EMBL/GenBank/DDBJ whole genome shotgun (WGS) entry which is preliminary data.</text>
</comment>
<evidence type="ECO:0000256" key="15">
    <source>
        <dbReference type="ARBA" id="ARBA00023125"/>
    </source>
</evidence>
<gene>
    <name evidence="24" type="ORF">RHGRI_013046</name>
</gene>
<dbReference type="SMART" id="SM00666">
    <property type="entry name" value="PB1"/>
    <property type="match status" value="1"/>
</dbReference>
<dbReference type="FunFam" id="1.10.510.10:FF:000240">
    <property type="entry name" value="Lectin-domain containing receptor kinase A4.3"/>
    <property type="match status" value="1"/>
</dbReference>
<dbReference type="GO" id="GO:0002229">
    <property type="term" value="P:defense response to oomycetes"/>
    <property type="evidence" value="ECO:0007669"/>
    <property type="project" value="UniProtKB-ARBA"/>
</dbReference>
<dbReference type="InterPro" id="IPR011009">
    <property type="entry name" value="Kinase-like_dom_sf"/>
</dbReference>
<keyword evidence="8" id="KW-0812">Transmembrane</keyword>
<feature type="binding site" evidence="21">
    <location>
        <position position="208"/>
    </location>
    <ligand>
        <name>ATP</name>
        <dbReference type="ChEBI" id="CHEBI:30616"/>
    </ligand>
</feature>
<dbReference type="Gene3D" id="1.10.510.10">
    <property type="entry name" value="Transferase(Phosphotransferase) domain 1"/>
    <property type="match status" value="2"/>
</dbReference>
<accession>A0AAV6K4J3</accession>
<dbReference type="InterPro" id="IPR053793">
    <property type="entry name" value="PB1-like"/>
</dbReference>
<dbReference type="SUPFAM" id="SSF101941">
    <property type="entry name" value="NAC domain"/>
    <property type="match status" value="1"/>
</dbReference>
<evidence type="ECO:0000256" key="8">
    <source>
        <dbReference type="ARBA" id="ARBA00022692"/>
    </source>
</evidence>
<evidence type="ECO:0000313" key="25">
    <source>
        <dbReference type="Proteomes" id="UP000823749"/>
    </source>
</evidence>
<proteinExistence type="inferred from homology"/>
<comment type="similarity">
    <text evidence="2">In the N-terminal section; belongs to the leguminous lectin family.</text>
</comment>
<dbReference type="Gene3D" id="3.10.20.90">
    <property type="entry name" value="Phosphatidylinositol 3-kinase Catalytic Subunit, Chain A, domain 1"/>
    <property type="match status" value="1"/>
</dbReference>
<dbReference type="Proteomes" id="UP000823749">
    <property type="component" value="Chromosome 5"/>
</dbReference>
<evidence type="ECO:0000256" key="7">
    <source>
        <dbReference type="ARBA" id="ARBA00022679"/>
    </source>
</evidence>
<feature type="domain" description="Protein kinase" evidence="22">
    <location>
        <begin position="171"/>
        <end position="457"/>
    </location>
</feature>
<keyword evidence="25" id="KW-1185">Reference proteome</keyword>
<evidence type="ECO:0000256" key="20">
    <source>
        <dbReference type="ARBA" id="ARBA00023242"/>
    </source>
</evidence>
<keyword evidence="7" id="KW-0808">Transferase</keyword>
<keyword evidence="12 21" id="KW-0067">ATP-binding</keyword>
<dbReference type="EMBL" id="JACTNZ010000005">
    <property type="protein sequence ID" value="KAG5547243.1"/>
    <property type="molecule type" value="Genomic_DNA"/>
</dbReference>
<sequence>MLPAGLHFYPTEEELVSFYLHQKLEGKRIDLHRVIPVLNIFEHEPCRLPGDLPLPSKPTDLAYKPPVAQCYNAKISDFGLAKLGPSASKSHITTRVMGTSGYAAPEYVATAGGISQTTGNTTSSIGSNISGTSRFSAASGNDEAYPGGQILPDSNLRIFSFLELKTATRNFRVDMVLGEGGFGKVYKGLLEEKVTSKSGSGSVVAIKKLDSESMQGFDEWQSEVHFLGRLSHPNLVKLLGYCWEDNELLLVYEFMQKGSLENHLFGRGAAVQPLPWELRHKILIGVAQGLAFLHTSEKQVIHRDIKASNILLDGCYNAKISDFGLAKLGPSASKSHITTQVMGTSGYAATEYIATGHLYVKSDVYGFGFVLIEMLTGLRAVDPYRPSGRLNLVDWIKPYLSDSRKLKQVMDSQLQGKYPSKAALQIAKLVLKFWKTPDPHERNTSPTCKTSSSHGRTEMENQMVGHLHEPNEHLSDFFDGPVFWNTESSVAGILESPTFHDACAGNYLDMDFTFSSVFKESEEASCQQTDQSTQSAPCLEGHGSRSSYGIVVLTCSDPASTQPMPIISHPMPTMPPLSQSQDTSFVTVKATYGDDIIKFQLPLTSGIIELKEEVSMRLKLELDSFNLKYKDEDGDWILISCDKDFRNYLQVFSSLVNPVIRLLVVKVAKRTN</sequence>
<keyword evidence="11" id="KW-0418">Kinase</keyword>
<keyword evidence="14" id="KW-0805">Transcription regulation</keyword>
<evidence type="ECO:0000256" key="6">
    <source>
        <dbReference type="ARBA" id="ARBA00022527"/>
    </source>
</evidence>
<dbReference type="SMART" id="SM00220">
    <property type="entry name" value="S_TKc"/>
    <property type="match status" value="1"/>
</dbReference>
<evidence type="ECO:0000256" key="12">
    <source>
        <dbReference type="ARBA" id="ARBA00022840"/>
    </source>
</evidence>
<keyword evidence="10 21" id="KW-0547">Nucleotide-binding</keyword>
<keyword evidence="5" id="KW-1003">Cell membrane</keyword>
<keyword evidence="18" id="KW-0675">Receptor</keyword>
<evidence type="ECO:0000256" key="19">
    <source>
        <dbReference type="ARBA" id="ARBA00023180"/>
    </source>
</evidence>
<dbReference type="InterPro" id="IPR001245">
    <property type="entry name" value="Ser-Thr/Tyr_kinase_cat_dom"/>
</dbReference>
<dbReference type="GO" id="GO:0005886">
    <property type="term" value="C:plasma membrane"/>
    <property type="evidence" value="ECO:0007669"/>
    <property type="project" value="UniProtKB-SubCell"/>
</dbReference>
<dbReference type="GO" id="GO:0003677">
    <property type="term" value="F:DNA binding"/>
    <property type="evidence" value="ECO:0007669"/>
    <property type="project" value="UniProtKB-KW"/>
</dbReference>
<comment type="subcellular location">
    <subcellularLocation>
        <location evidence="1">Cell membrane</location>
        <topology evidence="1">Single-pass type I membrane protein</topology>
    </subcellularLocation>
</comment>
<dbReference type="FunFam" id="3.30.200.20:FF:000228">
    <property type="entry name" value="Serine/threonine-protein kinase BIK1"/>
    <property type="match status" value="1"/>
</dbReference>
<evidence type="ECO:0000256" key="13">
    <source>
        <dbReference type="ARBA" id="ARBA00022989"/>
    </source>
</evidence>
<evidence type="ECO:0000259" key="23">
    <source>
        <dbReference type="PROSITE" id="PS51745"/>
    </source>
</evidence>
<dbReference type="PANTHER" id="PTHR45621">
    <property type="entry name" value="OS01G0588500 PROTEIN-RELATED"/>
    <property type="match status" value="1"/>
</dbReference>
<keyword evidence="9" id="KW-0732">Signal</keyword>
<dbReference type="InterPro" id="IPR017441">
    <property type="entry name" value="Protein_kinase_ATP_BS"/>
</dbReference>
<dbReference type="InterPro" id="IPR003441">
    <property type="entry name" value="NAC-dom"/>
</dbReference>
<dbReference type="PROSITE" id="PS00108">
    <property type="entry name" value="PROTEIN_KINASE_ST"/>
    <property type="match status" value="1"/>
</dbReference>
<dbReference type="CDD" id="cd14066">
    <property type="entry name" value="STKc_IRAK"/>
    <property type="match status" value="1"/>
</dbReference>
<dbReference type="InterPro" id="IPR036093">
    <property type="entry name" value="NAC_dom_sf"/>
</dbReference>
<evidence type="ECO:0000313" key="24">
    <source>
        <dbReference type="EMBL" id="KAG5547242.1"/>
    </source>
</evidence>
<dbReference type="InterPro" id="IPR000270">
    <property type="entry name" value="PB1_dom"/>
</dbReference>
<dbReference type="GO" id="GO:0006355">
    <property type="term" value="P:regulation of DNA-templated transcription"/>
    <property type="evidence" value="ECO:0007669"/>
    <property type="project" value="InterPro"/>
</dbReference>
<comment type="similarity">
    <text evidence="3">In the C-terminal section; belongs to the protein kinase superfamily. Ser/Thr protein kinase family.</text>
</comment>
<evidence type="ECO:0000256" key="9">
    <source>
        <dbReference type="ARBA" id="ARBA00022729"/>
    </source>
</evidence>
<dbReference type="PROSITE" id="PS51745">
    <property type="entry name" value="PB1"/>
    <property type="match status" value="1"/>
</dbReference>
<evidence type="ECO:0000256" key="14">
    <source>
        <dbReference type="ARBA" id="ARBA00023015"/>
    </source>
</evidence>
<dbReference type="GO" id="GO:0004674">
    <property type="term" value="F:protein serine/threonine kinase activity"/>
    <property type="evidence" value="ECO:0007669"/>
    <property type="project" value="UniProtKB-KW"/>
</dbReference>
<keyword evidence="16" id="KW-0472">Membrane</keyword>
<dbReference type="Pfam" id="PF07714">
    <property type="entry name" value="PK_Tyr_Ser-Thr"/>
    <property type="match status" value="1"/>
</dbReference>
<keyword evidence="19" id="KW-0325">Glycoprotein</keyword>
<protein>
    <recommendedName>
        <fullName evidence="4">non-specific serine/threonine protein kinase</fullName>
        <ecNumber evidence="4">2.7.11.1</ecNumber>
    </recommendedName>
</protein>
<dbReference type="InterPro" id="IPR000719">
    <property type="entry name" value="Prot_kinase_dom"/>
</dbReference>
<dbReference type="EMBL" id="JACTNZ010000005">
    <property type="protein sequence ID" value="KAG5547242.1"/>
    <property type="molecule type" value="Genomic_DNA"/>
</dbReference>
<keyword evidence="13" id="KW-1133">Transmembrane helix</keyword>
<name>A0AAV6K4J3_9ERIC</name>
<reference evidence="24" key="1">
    <citation type="submission" date="2020-08" db="EMBL/GenBank/DDBJ databases">
        <title>Plant Genome Project.</title>
        <authorList>
            <person name="Zhang R.-G."/>
        </authorList>
    </citation>
    <scope>NUCLEOTIDE SEQUENCE</scope>
    <source>
        <strain evidence="24">WSP0</strain>
        <tissue evidence="24">Leaf</tissue>
    </source>
</reference>
<evidence type="ECO:0000256" key="3">
    <source>
        <dbReference type="ARBA" id="ARBA00010217"/>
    </source>
</evidence>
<evidence type="ECO:0000256" key="18">
    <source>
        <dbReference type="ARBA" id="ARBA00023170"/>
    </source>
</evidence>
<evidence type="ECO:0000256" key="21">
    <source>
        <dbReference type="PROSITE-ProRule" id="PRU10141"/>
    </source>
</evidence>
<feature type="domain" description="PB1" evidence="23">
    <location>
        <begin position="585"/>
        <end position="667"/>
    </location>
</feature>
<evidence type="ECO:0000256" key="5">
    <source>
        <dbReference type="ARBA" id="ARBA00022475"/>
    </source>
</evidence>
<dbReference type="PROSITE" id="PS00107">
    <property type="entry name" value="PROTEIN_KINASE_ATP"/>
    <property type="match status" value="1"/>
</dbReference>
<evidence type="ECO:0000256" key="16">
    <source>
        <dbReference type="ARBA" id="ARBA00023136"/>
    </source>
</evidence>
<evidence type="ECO:0000256" key="1">
    <source>
        <dbReference type="ARBA" id="ARBA00004251"/>
    </source>
</evidence>
<evidence type="ECO:0000256" key="17">
    <source>
        <dbReference type="ARBA" id="ARBA00023163"/>
    </source>
</evidence>
<keyword evidence="6" id="KW-0723">Serine/threonine-protein kinase</keyword>
<dbReference type="GO" id="GO:0005524">
    <property type="term" value="F:ATP binding"/>
    <property type="evidence" value="ECO:0007669"/>
    <property type="project" value="UniProtKB-UniRule"/>
</dbReference>
<keyword evidence="15" id="KW-0238">DNA-binding</keyword>
<evidence type="ECO:0000256" key="11">
    <source>
        <dbReference type="ARBA" id="ARBA00022777"/>
    </source>
</evidence>
<evidence type="ECO:0000256" key="2">
    <source>
        <dbReference type="ARBA" id="ARBA00008536"/>
    </source>
</evidence>
<dbReference type="InterPro" id="IPR050823">
    <property type="entry name" value="Plant_Ser_Thr_Prot_Kinase"/>
</dbReference>
<dbReference type="SUPFAM" id="SSF56112">
    <property type="entry name" value="Protein kinase-like (PK-like)"/>
    <property type="match status" value="2"/>
</dbReference>
<dbReference type="EC" id="2.7.11.1" evidence="4"/>
<keyword evidence="20" id="KW-0539">Nucleus</keyword>
<dbReference type="PROSITE" id="PS50011">
    <property type="entry name" value="PROTEIN_KINASE_DOM"/>
    <property type="match status" value="1"/>
</dbReference>
<dbReference type="SUPFAM" id="SSF54277">
    <property type="entry name" value="CAD &amp; PB1 domains"/>
    <property type="match status" value="1"/>
</dbReference>